<keyword evidence="2" id="KW-1185">Reference proteome</keyword>
<accession>A0ACA9M6B4</accession>
<sequence length="56" mass="6447">SFVLLMIINWYLRHYVNGNDAKNRKKKGGSTDKETVEVENQIESPEPAVIRSNDNK</sequence>
<feature type="non-terminal residue" evidence="1">
    <location>
        <position position="1"/>
    </location>
</feature>
<reference evidence="1" key="1">
    <citation type="submission" date="2021-06" db="EMBL/GenBank/DDBJ databases">
        <authorList>
            <person name="Kallberg Y."/>
            <person name="Tangrot J."/>
            <person name="Rosling A."/>
        </authorList>
    </citation>
    <scope>NUCLEOTIDE SEQUENCE</scope>
    <source>
        <strain evidence="1">AU212A</strain>
    </source>
</reference>
<protein>
    <submittedName>
        <fullName evidence="1">8276_t:CDS:1</fullName>
    </submittedName>
</protein>
<evidence type="ECO:0000313" key="2">
    <source>
        <dbReference type="Proteomes" id="UP000789860"/>
    </source>
</evidence>
<evidence type="ECO:0000313" key="1">
    <source>
        <dbReference type="EMBL" id="CAG8569976.1"/>
    </source>
</evidence>
<dbReference type="EMBL" id="CAJVPM010010084">
    <property type="protein sequence ID" value="CAG8569976.1"/>
    <property type="molecule type" value="Genomic_DNA"/>
</dbReference>
<name>A0ACA9M6B4_9GLOM</name>
<organism evidence="1 2">
    <name type="scientific">Scutellospora calospora</name>
    <dbReference type="NCBI Taxonomy" id="85575"/>
    <lineage>
        <taxon>Eukaryota</taxon>
        <taxon>Fungi</taxon>
        <taxon>Fungi incertae sedis</taxon>
        <taxon>Mucoromycota</taxon>
        <taxon>Glomeromycotina</taxon>
        <taxon>Glomeromycetes</taxon>
        <taxon>Diversisporales</taxon>
        <taxon>Gigasporaceae</taxon>
        <taxon>Scutellospora</taxon>
    </lineage>
</organism>
<gene>
    <name evidence="1" type="ORF">SCALOS_LOCUS5816</name>
</gene>
<comment type="caution">
    <text evidence="1">The sequence shown here is derived from an EMBL/GenBank/DDBJ whole genome shotgun (WGS) entry which is preliminary data.</text>
</comment>
<proteinExistence type="predicted"/>
<dbReference type="Proteomes" id="UP000789860">
    <property type="component" value="Unassembled WGS sequence"/>
</dbReference>